<dbReference type="OrthoDB" id="3796040at2759"/>
<evidence type="ECO:0000313" key="1">
    <source>
        <dbReference type="EMBL" id="KAF2275640.1"/>
    </source>
</evidence>
<name>A0A6A6JG73_WESOR</name>
<dbReference type="AlphaFoldDB" id="A0A6A6JG73"/>
<reference evidence="1" key="1">
    <citation type="journal article" date="2020" name="Stud. Mycol.">
        <title>101 Dothideomycetes genomes: a test case for predicting lifestyles and emergence of pathogens.</title>
        <authorList>
            <person name="Haridas S."/>
            <person name="Albert R."/>
            <person name="Binder M."/>
            <person name="Bloem J."/>
            <person name="Labutti K."/>
            <person name="Salamov A."/>
            <person name="Andreopoulos B."/>
            <person name="Baker S."/>
            <person name="Barry K."/>
            <person name="Bills G."/>
            <person name="Bluhm B."/>
            <person name="Cannon C."/>
            <person name="Castanera R."/>
            <person name="Culley D."/>
            <person name="Daum C."/>
            <person name="Ezra D."/>
            <person name="Gonzalez J."/>
            <person name="Henrissat B."/>
            <person name="Kuo A."/>
            <person name="Liang C."/>
            <person name="Lipzen A."/>
            <person name="Lutzoni F."/>
            <person name="Magnuson J."/>
            <person name="Mondo S."/>
            <person name="Nolan M."/>
            <person name="Ohm R."/>
            <person name="Pangilinan J."/>
            <person name="Park H.-J."/>
            <person name="Ramirez L."/>
            <person name="Alfaro M."/>
            <person name="Sun H."/>
            <person name="Tritt A."/>
            <person name="Yoshinaga Y."/>
            <person name="Zwiers L.-H."/>
            <person name="Turgeon B."/>
            <person name="Goodwin S."/>
            <person name="Spatafora J."/>
            <person name="Crous P."/>
            <person name="Grigoriev I."/>
        </authorList>
    </citation>
    <scope>NUCLEOTIDE SEQUENCE</scope>
    <source>
        <strain evidence="1">CBS 379.55</strain>
    </source>
</reference>
<protein>
    <recommendedName>
        <fullName evidence="3">Fungal N-terminal domain-containing protein</fullName>
    </recommendedName>
</protein>
<dbReference type="GeneID" id="54556170"/>
<sequence length="722" mass="81412">MDPFTIALGATQFVGLAGQLVESVVSLRRKLVNIKNAPKLIRRIHEELRILQHVGARVAQIENVIPDDEKPTFVRICDDLGEHIYELYKTLTKVELQEGDRGAKRFWHSFLADGKRPQLEEELCVLQRTNTALAAFLDSVIIRIASATHDHLTAHTAVVTPAIERIETHLSAISETSENIFTQTVEIRKDLQERSATIISHIDHAVQSIGADIPKLIKGSLQQCLEEYRGQFTAVAGKDTFLVGGCDTQKKNTRMVRSLGRKHTVMKRFPLPIGFIQTKVARSGVGEDAGLLYIEISLIPFKWLSSQGRVMRMDKTMTDLYATSWDLCLRSYNIVRDDAMILRACRARDLPAIQKLFQYGQASPFDVDCDGRALLSYVWNSRLVHEDFGAEEACQVQQTIQFLITQGADPTTYVQEFLESYRSWTGFLWAYGCYFLDGDPDSGTAATLKSLDDTLRMCLENSRTDPFEDGEGLLSLWKASLGGYSLPALDSSYLFREDLAGLDELVFENPDQVFYDIVGGLRVMNSNKVYQEYLDQNYDTLVYLCRGGPQSIKSKVFSRDMDRNGPLLDSRWTCFCPVGSSHLLFQALHERRLAPYFKQAKARIIRKHVHRVLVQLLSSGEDPRARCDCKTSWQSPSGFRSATDLAGEEGLLDVWERALQECGHDATEIVDEWRYEPLPDLLQIAQDDTSDMAHVQSQMAPTPAARMKLVGTALYHTFSSIV</sequence>
<proteinExistence type="predicted"/>
<evidence type="ECO:0008006" key="3">
    <source>
        <dbReference type="Google" id="ProtNLM"/>
    </source>
</evidence>
<dbReference type="RefSeq" id="XP_033653179.1">
    <property type="nucleotide sequence ID" value="XM_033802995.1"/>
</dbReference>
<evidence type="ECO:0000313" key="2">
    <source>
        <dbReference type="Proteomes" id="UP000800097"/>
    </source>
</evidence>
<gene>
    <name evidence="1" type="ORF">EI97DRAFT_66523</name>
</gene>
<organism evidence="1 2">
    <name type="scientific">Westerdykella ornata</name>
    <dbReference type="NCBI Taxonomy" id="318751"/>
    <lineage>
        <taxon>Eukaryota</taxon>
        <taxon>Fungi</taxon>
        <taxon>Dikarya</taxon>
        <taxon>Ascomycota</taxon>
        <taxon>Pezizomycotina</taxon>
        <taxon>Dothideomycetes</taxon>
        <taxon>Pleosporomycetidae</taxon>
        <taxon>Pleosporales</taxon>
        <taxon>Sporormiaceae</taxon>
        <taxon>Westerdykella</taxon>
    </lineage>
</organism>
<dbReference type="EMBL" id="ML986496">
    <property type="protein sequence ID" value="KAF2275640.1"/>
    <property type="molecule type" value="Genomic_DNA"/>
</dbReference>
<accession>A0A6A6JG73</accession>
<dbReference type="Proteomes" id="UP000800097">
    <property type="component" value="Unassembled WGS sequence"/>
</dbReference>
<keyword evidence="2" id="KW-1185">Reference proteome</keyword>